<dbReference type="InterPro" id="IPR001314">
    <property type="entry name" value="Peptidase_S1A"/>
</dbReference>
<dbReference type="CDD" id="cd00190">
    <property type="entry name" value="Tryp_SPc"/>
    <property type="match status" value="1"/>
</dbReference>
<comment type="similarity">
    <text evidence="1">Belongs to the peptidase S1 family. Snake venom subfamily.</text>
</comment>
<feature type="domain" description="Peptidase S1" evidence="7">
    <location>
        <begin position="1"/>
        <end position="180"/>
    </location>
</feature>
<evidence type="ECO:0000313" key="8">
    <source>
        <dbReference type="Ensembl" id="ENSVKKP00000001616.1"/>
    </source>
</evidence>
<dbReference type="InterPro" id="IPR009003">
    <property type="entry name" value="Peptidase_S1_PA"/>
</dbReference>
<protein>
    <recommendedName>
        <fullName evidence="7">Peptidase S1 domain-containing protein</fullName>
    </recommendedName>
</protein>
<reference evidence="8" key="1">
    <citation type="submission" date="2025-08" db="UniProtKB">
        <authorList>
            <consortium name="Ensembl"/>
        </authorList>
    </citation>
    <scope>IDENTIFICATION</scope>
</reference>
<evidence type="ECO:0000256" key="4">
    <source>
        <dbReference type="ARBA" id="ARBA00022825"/>
    </source>
</evidence>
<dbReference type="AlphaFoldDB" id="A0A8D2IK89"/>
<dbReference type="GO" id="GO:0004252">
    <property type="term" value="F:serine-type endopeptidase activity"/>
    <property type="evidence" value="ECO:0007669"/>
    <property type="project" value="InterPro"/>
</dbReference>
<keyword evidence="2" id="KW-0645">Protease</keyword>
<evidence type="ECO:0000256" key="2">
    <source>
        <dbReference type="ARBA" id="ARBA00022670"/>
    </source>
</evidence>
<evidence type="ECO:0000259" key="7">
    <source>
        <dbReference type="PROSITE" id="PS50240"/>
    </source>
</evidence>
<dbReference type="GO" id="GO:0006508">
    <property type="term" value="P:proteolysis"/>
    <property type="evidence" value="ECO:0007669"/>
    <property type="project" value="UniProtKB-KW"/>
</dbReference>
<evidence type="ECO:0000256" key="3">
    <source>
        <dbReference type="ARBA" id="ARBA00022801"/>
    </source>
</evidence>
<dbReference type="PRINTS" id="PR00722">
    <property type="entry name" value="CHYMOTRYPSIN"/>
</dbReference>
<reference evidence="8" key="2">
    <citation type="submission" date="2025-09" db="UniProtKB">
        <authorList>
            <consortium name="Ensembl"/>
        </authorList>
    </citation>
    <scope>IDENTIFICATION</scope>
</reference>
<name>A0A8D2IK89_VARKO</name>
<dbReference type="PANTHER" id="PTHR24252:SF28">
    <property type="entry name" value="TRANSMEMBRANE PROTEASE SERINE 11C ISOFORM X1"/>
    <property type="match status" value="1"/>
</dbReference>
<dbReference type="SMART" id="SM00020">
    <property type="entry name" value="Tryp_SPc"/>
    <property type="match status" value="1"/>
</dbReference>
<evidence type="ECO:0000313" key="9">
    <source>
        <dbReference type="Proteomes" id="UP000694545"/>
    </source>
</evidence>
<dbReference type="Pfam" id="PF00089">
    <property type="entry name" value="Trypsin"/>
    <property type="match status" value="1"/>
</dbReference>
<evidence type="ECO:0000256" key="5">
    <source>
        <dbReference type="ARBA" id="ARBA00023157"/>
    </source>
</evidence>
<dbReference type="Ensembl" id="ENSVKKT00000001673.1">
    <property type="protein sequence ID" value="ENSVKKP00000001616.1"/>
    <property type="gene ID" value="ENSVKKG00000001337.1"/>
</dbReference>
<keyword evidence="5" id="KW-1015">Disulfide bond</keyword>
<dbReference type="PROSITE" id="PS00135">
    <property type="entry name" value="TRYPSIN_SER"/>
    <property type="match status" value="1"/>
</dbReference>
<dbReference type="Gene3D" id="2.40.10.10">
    <property type="entry name" value="Trypsin-like serine proteases"/>
    <property type="match status" value="2"/>
</dbReference>
<dbReference type="InterPro" id="IPR043504">
    <property type="entry name" value="Peptidase_S1_PA_chymotrypsin"/>
</dbReference>
<dbReference type="FunFam" id="2.40.10.10:FF:000002">
    <property type="entry name" value="Transmembrane protease serine"/>
    <property type="match status" value="1"/>
</dbReference>
<dbReference type="SUPFAM" id="SSF50494">
    <property type="entry name" value="Trypsin-like serine proteases"/>
    <property type="match status" value="1"/>
</dbReference>
<dbReference type="Proteomes" id="UP000694545">
    <property type="component" value="Unplaced"/>
</dbReference>
<proteinExistence type="inferred from homology"/>
<keyword evidence="4" id="KW-0720">Serine protease</keyword>
<dbReference type="GO" id="GO:0005576">
    <property type="term" value="C:extracellular region"/>
    <property type="evidence" value="ECO:0007669"/>
    <property type="project" value="UniProtKB-ARBA"/>
</dbReference>
<dbReference type="OMA" id="DSRGMWY"/>
<dbReference type="PANTHER" id="PTHR24252">
    <property type="entry name" value="ACROSIN-RELATED"/>
    <property type="match status" value="1"/>
</dbReference>
<dbReference type="PROSITE" id="PS50240">
    <property type="entry name" value="TRYPSIN_DOM"/>
    <property type="match status" value="1"/>
</dbReference>
<sequence>LHSWTVSFGTYLSPPLIVRLVKSIIVHEKYEYPAHEYDIAVVQLAKGVEFTSAVHRVCLPNSNDIIPYNIDAVITGWGALSETPNVLQEATVKLIDSYTCNRREVYNGAIAPGMLCAGYLEGGVDSCQGDSGGPLVTPDTRSMWYLVGIVSWGDECAKPNKPGVYTRVTYFRDWITKYTGL</sequence>
<accession>A0A8D2IK89</accession>
<evidence type="ECO:0000256" key="1">
    <source>
        <dbReference type="ARBA" id="ARBA00009228"/>
    </source>
</evidence>
<keyword evidence="3" id="KW-0378">Hydrolase</keyword>
<keyword evidence="9" id="KW-1185">Reference proteome</keyword>
<evidence type="ECO:0000256" key="6">
    <source>
        <dbReference type="ARBA" id="ARBA00024195"/>
    </source>
</evidence>
<dbReference type="InterPro" id="IPR033116">
    <property type="entry name" value="TRYPSIN_SER"/>
</dbReference>
<organism evidence="8 9">
    <name type="scientific">Varanus komodoensis</name>
    <name type="common">Komodo dragon</name>
    <dbReference type="NCBI Taxonomy" id="61221"/>
    <lineage>
        <taxon>Eukaryota</taxon>
        <taxon>Metazoa</taxon>
        <taxon>Chordata</taxon>
        <taxon>Craniata</taxon>
        <taxon>Vertebrata</taxon>
        <taxon>Euteleostomi</taxon>
        <taxon>Lepidosauria</taxon>
        <taxon>Squamata</taxon>
        <taxon>Bifurcata</taxon>
        <taxon>Unidentata</taxon>
        <taxon>Episquamata</taxon>
        <taxon>Toxicofera</taxon>
        <taxon>Anguimorpha</taxon>
        <taxon>Paleoanguimorpha</taxon>
        <taxon>Varanoidea</taxon>
        <taxon>Varanidae</taxon>
        <taxon>Varanus</taxon>
    </lineage>
</organism>
<dbReference type="InterPro" id="IPR001254">
    <property type="entry name" value="Trypsin_dom"/>
</dbReference>
<comment type="similarity">
    <text evidence="6">Belongs to the peptidase S1 family. CLIP subfamily.</text>
</comment>
<dbReference type="GO" id="GO:0035821">
    <property type="term" value="P:modulation of process of another organism"/>
    <property type="evidence" value="ECO:0007669"/>
    <property type="project" value="UniProtKB-ARBA"/>
</dbReference>